<keyword evidence="6" id="KW-0732">Signal</keyword>
<evidence type="ECO:0000313" key="8">
    <source>
        <dbReference type="Proteomes" id="UP001642487"/>
    </source>
</evidence>
<evidence type="ECO:0000256" key="6">
    <source>
        <dbReference type="SAM" id="SignalP"/>
    </source>
</evidence>
<evidence type="ECO:0000256" key="3">
    <source>
        <dbReference type="ARBA" id="ARBA00022980"/>
    </source>
</evidence>
<evidence type="ECO:0000256" key="2">
    <source>
        <dbReference type="ARBA" id="ARBA00011266"/>
    </source>
</evidence>
<organism evidence="7 8">
    <name type="scientific">Citrullus colocynthis</name>
    <name type="common">colocynth</name>
    <dbReference type="NCBI Taxonomy" id="252529"/>
    <lineage>
        <taxon>Eukaryota</taxon>
        <taxon>Viridiplantae</taxon>
        <taxon>Streptophyta</taxon>
        <taxon>Embryophyta</taxon>
        <taxon>Tracheophyta</taxon>
        <taxon>Spermatophyta</taxon>
        <taxon>Magnoliopsida</taxon>
        <taxon>eudicotyledons</taxon>
        <taxon>Gunneridae</taxon>
        <taxon>Pentapetalae</taxon>
        <taxon>rosids</taxon>
        <taxon>fabids</taxon>
        <taxon>Cucurbitales</taxon>
        <taxon>Cucurbitaceae</taxon>
        <taxon>Benincaseae</taxon>
        <taxon>Citrullus</taxon>
    </lineage>
</organism>
<keyword evidence="8" id="KW-1185">Reference proteome</keyword>
<evidence type="ECO:0000256" key="1">
    <source>
        <dbReference type="ARBA" id="ARBA00005436"/>
    </source>
</evidence>
<comment type="subunit">
    <text evidence="2">P1 and P2 exist as dimers at the large ribosomal subunit.</text>
</comment>
<feature type="signal peptide" evidence="6">
    <location>
        <begin position="1"/>
        <end position="21"/>
    </location>
</feature>
<dbReference type="Proteomes" id="UP001642487">
    <property type="component" value="Chromosome 10"/>
</dbReference>
<evidence type="ECO:0000256" key="4">
    <source>
        <dbReference type="ARBA" id="ARBA00023274"/>
    </source>
</evidence>
<reference evidence="7 8" key="1">
    <citation type="submission" date="2024-03" db="EMBL/GenBank/DDBJ databases">
        <authorList>
            <person name="Gkanogiannis A."/>
            <person name="Becerra Lopez-Lavalle L."/>
        </authorList>
    </citation>
    <scope>NUCLEOTIDE SEQUENCE [LARGE SCALE GENOMIC DNA]</scope>
</reference>
<dbReference type="EMBL" id="OZ021744">
    <property type="protein sequence ID" value="CAK9310696.1"/>
    <property type="molecule type" value="Genomic_DNA"/>
</dbReference>
<keyword evidence="4" id="KW-0687">Ribonucleoprotein</keyword>
<evidence type="ECO:0008006" key="9">
    <source>
        <dbReference type="Google" id="ProtNLM"/>
    </source>
</evidence>
<protein>
    <recommendedName>
        <fullName evidence="9">60S acidic ribosomal protein P1</fullName>
    </recommendedName>
</protein>
<sequence>MRFVRLSFALMFSLFLLCCSAMSTSELACTYAALILHGDAISIAAEKISTLVNAAGLTVESYWPSLFSLSISSSAGNAAPAPVDKQEELMEESEDDMVLGLFD</sequence>
<dbReference type="PANTHER" id="PTHR45696:SF10">
    <property type="entry name" value="LARGE RIBOSOMAL SUBUNIT PROTEIN P1"/>
    <property type="match status" value="1"/>
</dbReference>
<name>A0ABP0XR98_9ROSI</name>
<feature type="chain" id="PRO_5045904118" description="60S acidic ribosomal protein P1" evidence="6">
    <location>
        <begin position="22"/>
        <end position="103"/>
    </location>
</feature>
<feature type="region of interest" description="Disordered" evidence="5">
    <location>
        <begin position="74"/>
        <end position="95"/>
    </location>
</feature>
<evidence type="ECO:0000256" key="5">
    <source>
        <dbReference type="SAM" id="MobiDB-lite"/>
    </source>
</evidence>
<dbReference type="Gene3D" id="1.10.10.1410">
    <property type="match status" value="1"/>
</dbReference>
<comment type="similarity">
    <text evidence="1">Belongs to the eukaryotic ribosomal protein P1/P2 family.</text>
</comment>
<proteinExistence type="inferred from homology"/>
<keyword evidence="3" id="KW-0689">Ribosomal protein</keyword>
<accession>A0ABP0XR98</accession>
<dbReference type="PANTHER" id="PTHR45696">
    <property type="entry name" value="60S ACIDIC RIBOSOMAL PROTEIN P1"/>
    <property type="match status" value="1"/>
</dbReference>
<dbReference type="InterPro" id="IPR038716">
    <property type="entry name" value="P1/P2_N_sf"/>
</dbReference>
<gene>
    <name evidence="7" type="ORF">CITCOLO1_LOCUS2331</name>
</gene>
<dbReference type="CDD" id="cd05831">
    <property type="entry name" value="Ribosomal_P1"/>
    <property type="match status" value="1"/>
</dbReference>
<evidence type="ECO:0000313" key="7">
    <source>
        <dbReference type="EMBL" id="CAK9310696.1"/>
    </source>
</evidence>